<gene>
    <name evidence="1" type="ORF">NCTC10005_02121</name>
</gene>
<dbReference type="EMBL" id="UGJB01000004">
    <property type="protein sequence ID" value="STQ09415.1"/>
    <property type="molecule type" value="Genomic_DNA"/>
</dbReference>
<accession>A0A377LSS4</accession>
<sequence length="79" mass="9058">MPTKKPGGAYAYPAYFRAICRPGKRKRHRAKRQLQQFFSLSDNVLNGEAELFEQLLCRSRFTEGGHTDDSAVQAHVFEQ</sequence>
<reference evidence="1 2" key="1">
    <citation type="submission" date="2018-06" db="EMBL/GenBank/DDBJ databases">
        <authorList>
            <consortium name="Pathogen Informatics"/>
            <person name="Doyle S."/>
        </authorList>
    </citation>
    <scope>NUCLEOTIDE SEQUENCE [LARGE SCALE GENOMIC DNA]</scope>
    <source>
        <strain evidence="1 2">NCTC10005</strain>
    </source>
</reference>
<evidence type="ECO:0000313" key="2">
    <source>
        <dbReference type="Proteomes" id="UP000255106"/>
    </source>
</evidence>
<dbReference type="AlphaFoldDB" id="A0A377LSS4"/>
<protein>
    <submittedName>
        <fullName evidence="1">Uncharacterized protein</fullName>
    </submittedName>
</protein>
<proteinExistence type="predicted"/>
<name>A0A377LSS4_ENTCL</name>
<evidence type="ECO:0000313" key="1">
    <source>
        <dbReference type="EMBL" id="STQ09415.1"/>
    </source>
</evidence>
<organism evidence="1 2">
    <name type="scientific">Enterobacter cloacae</name>
    <dbReference type="NCBI Taxonomy" id="550"/>
    <lineage>
        <taxon>Bacteria</taxon>
        <taxon>Pseudomonadati</taxon>
        <taxon>Pseudomonadota</taxon>
        <taxon>Gammaproteobacteria</taxon>
        <taxon>Enterobacterales</taxon>
        <taxon>Enterobacteriaceae</taxon>
        <taxon>Enterobacter</taxon>
        <taxon>Enterobacter cloacae complex</taxon>
    </lineage>
</organism>
<dbReference type="Proteomes" id="UP000255106">
    <property type="component" value="Unassembled WGS sequence"/>
</dbReference>